<reference evidence="2 3" key="1">
    <citation type="submission" date="2024-06" db="EMBL/GenBank/DDBJ databases">
        <authorList>
            <person name="Kraege A."/>
            <person name="Thomma B."/>
        </authorList>
    </citation>
    <scope>NUCLEOTIDE SEQUENCE [LARGE SCALE GENOMIC DNA]</scope>
</reference>
<gene>
    <name evidence="2" type="primary">g10898</name>
    <name evidence="2" type="ORF">VP750_LOCUS9769</name>
</gene>
<feature type="compositionally biased region" description="Basic and acidic residues" evidence="1">
    <location>
        <begin position="148"/>
        <end position="169"/>
    </location>
</feature>
<comment type="caution">
    <text evidence="2">The sequence shown here is derived from an EMBL/GenBank/DDBJ whole genome shotgun (WGS) entry which is preliminary data.</text>
</comment>
<dbReference type="Proteomes" id="UP001497392">
    <property type="component" value="Unassembled WGS sequence"/>
</dbReference>
<keyword evidence="3" id="KW-1185">Reference proteome</keyword>
<accession>A0ABP1GDL5</accession>
<name>A0ABP1GDL5_9CHLO</name>
<proteinExistence type="predicted"/>
<feature type="region of interest" description="Disordered" evidence="1">
    <location>
        <begin position="45"/>
        <end position="176"/>
    </location>
</feature>
<protein>
    <submittedName>
        <fullName evidence="2">G10898 protein</fullName>
    </submittedName>
</protein>
<feature type="compositionally biased region" description="Low complexity" evidence="1">
    <location>
        <begin position="213"/>
        <end position="240"/>
    </location>
</feature>
<evidence type="ECO:0000313" key="3">
    <source>
        <dbReference type="Proteomes" id="UP001497392"/>
    </source>
</evidence>
<feature type="compositionally biased region" description="Basic and acidic residues" evidence="1">
    <location>
        <begin position="97"/>
        <end position="141"/>
    </location>
</feature>
<evidence type="ECO:0000256" key="1">
    <source>
        <dbReference type="SAM" id="MobiDB-lite"/>
    </source>
</evidence>
<evidence type="ECO:0000313" key="2">
    <source>
        <dbReference type="EMBL" id="CAL5227863.1"/>
    </source>
</evidence>
<feature type="region of interest" description="Disordered" evidence="1">
    <location>
        <begin position="212"/>
        <end position="319"/>
    </location>
</feature>
<organism evidence="2 3">
    <name type="scientific">Coccomyxa viridis</name>
    <dbReference type="NCBI Taxonomy" id="1274662"/>
    <lineage>
        <taxon>Eukaryota</taxon>
        <taxon>Viridiplantae</taxon>
        <taxon>Chlorophyta</taxon>
        <taxon>core chlorophytes</taxon>
        <taxon>Trebouxiophyceae</taxon>
        <taxon>Trebouxiophyceae incertae sedis</taxon>
        <taxon>Coccomyxaceae</taxon>
        <taxon>Coccomyxa</taxon>
    </lineage>
</organism>
<dbReference type="EMBL" id="CAXHTA020000017">
    <property type="protein sequence ID" value="CAL5227863.1"/>
    <property type="molecule type" value="Genomic_DNA"/>
</dbReference>
<feature type="compositionally biased region" description="Polar residues" evidence="1">
    <location>
        <begin position="65"/>
        <end position="77"/>
    </location>
</feature>
<sequence length="319" mass="35753">MTTREEVVRNRKRLYPAPKPAISREAFRNAYMTLKLAEQRLFHDEALTQSMHGPLDPTDGDHMQTPDNASAGHNSTGPEEDAEPMETADANGVPDMDEQRAEQQRAEQKLKEEEEAAEQERMTQKFRDKEQRRAERQKQQDEEWQQQEQKRREALEAKEKAERELEEQKQQQSENLAELRAKLDGLKAQKQDMVEKLKQVLLTEDTQKERAARLAALEEGEMLLESPAPSSSTPACPHSSLPQLQSRAPWPQKSPALSSGISHGSPAPSPVLSVASPPQYGRASNPAAAHSGRPHMSIRGSDPKSPHSNLPPHLQSPTL</sequence>